<keyword evidence="2" id="KW-0326">Glycosidase</keyword>
<dbReference type="AlphaFoldDB" id="A0A318S1U4"/>
<comment type="caution">
    <text evidence="4">The sequence shown here is derived from an EMBL/GenBank/DDBJ whole genome shotgun (WGS) entry which is preliminary data.</text>
</comment>
<dbReference type="InterPro" id="IPR015910">
    <property type="entry name" value="I/U_nuclsd_hydro_CS"/>
</dbReference>
<proteinExistence type="predicted"/>
<evidence type="ECO:0000256" key="1">
    <source>
        <dbReference type="ARBA" id="ARBA00022801"/>
    </source>
</evidence>
<dbReference type="Proteomes" id="UP000248326">
    <property type="component" value="Unassembled WGS sequence"/>
</dbReference>
<dbReference type="InterPro" id="IPR001910">
    <property type="entry name" value="Inosine/uridine_hydrolase_dom"/>
</dbReference>
<dbReference type="Pfam" id="PF01156">
    <property type="entry name" value="IU_nuc_hydro"/>
    <property type="match status" value="1"/>
</dbReference>
<evidence type="ECO:0000313" key="5">
    <source>
        <dbReference type="Proteomes" id="UP000248326"/>
    </source>
</evidence>
<evidence type="ECO:0000313" key="4">
    <source>
        <dbReference type="EMBL" id="PYE48682.1"/>
    </source>
</evidence>
<evidence type="ECO:0000256" key="2">
    <source>
        <dbReference type="ARBA" id="ARBA00023295"/>
    </source>
</evidence>
<dbReference type="GO" id="GO:0008477">
    <property type="term" value="F:purine nucleosidase activity"/>
    <property type="evidence" value="ECO:0007669"/>
    <property type="project" value="TreeGrafter"/>
</dbReference>
<dbReference type="OrthoDB" id="9797882at2"/>
<dbReference type="InterPro" id="IPR036452">
    <property type="entry name" value="Ribo_hydro-like"/>
</dbReference>
<organism evidence="4 5">
    <name type="scientific">Deinococcus yavapaiensis KR-236</name>
    <dbReference type="NCBI Taxonomy" id="694435"/>
    <lineage>
        <taxon>Bacteria</taxon>
        <taxon>Thermotogati</taxon>
        <taxon>Deinococcota</taxon>
        <taxon>Deinococci</taxon>
        <taxon>Deinococcales</taxon>
        <taxon>Deinococcaceae</taxon>
        <taxon>Deinococcus</taxon>
    </lineage>
</organism>
<dbReference type="GO" id="GO:0045437">
    <property type="term" value="F:uridine nucleosidase activity"/>
    <property type="evidence" value="ECO:0007669"/>
    <property type="project" value="UniProtKB-ARBA"/>
</dbReference>
<accession>A0A318S1U4</accession>
<dbReference type="GO" id="GO:0006152">
    <property type="term" value="P:purine nucleoside catabolic process"/>
    <property type="evidence" value="ECO:0007669"/>
    <property type="project" value="TreeGrafter"/>
</dbReference>
<dbReference type="PANTHER" id="PTHR12304">
    <property type="entry name" value="INOSINE-URIDINE PREFERRING NUCLEOSIDE HYDROLASE"/>
    <property type="match status" value="1"/>
</dbReference>
<dbReference type="EMBL" id="QJSX01000027">
    <property type="protein sequence ID" value="PYE48682.1"/>
    <property type="molecule type" value="Genomic_DNA"/>
</dbReference>
<dbReference type="SUPFAM" id="SSF53590">
    <property type="entry name" value="Nucleoside hydrolase"/>
    <property type="match status" value="1"/>
</dbReference>
<dbReference type="GO" id="GO:0005829">
    <property type="term" value="C:cytosol"/>
    <property type="evidence" value="ECO:0007669"/>
    <property type="project" value="TreeGrafter"/>
</dbReference>
<dbReference type="CDD" id="cd02651">
    <property type="entry name" value="nuc_hydro_IU_UC_XIUA"/>
    <property type="match status" value="1"/>
</dbReference>
<dbReference type="InterPro" id="IPR023186">
    <property type="entry name" value="IUNH"/>
</dbReference>
<dbReference type="RefSeq" id="WP_110888846.1">
    <property type="nucleotide sequence ID" value="NZ_QJSX01000027.1"/>
</dbReference>
<name>A0A318S1U4_9DEIO</name>
<protein>
    <submittedName>
        <fullName evidence="4">Purine nucleosidase</fullName>
    </submittedName>
</protein>
<keyword evidence="1" id="KW-0378">Hydrolase</keyword>
<dbReference type="PANTHER" id="PTHR12304:SF4">
    <property type="entry name" value="URIDINE NUCLEOSIDASE"/>
    <property type="match status" value="1"/>
</dbReference>
<gene>
    <name evidence="4" type="ORF">DES52_12716</name>
</gene>
<reference evidence="4 5" key="1">
    <citation type="submission" date="2018-06" db="EMBL/GenBank/DDBJ databases">
        <title>Genomic Encyclopedia of Type Strains, Phase IV (KMG-IV): sequencing the most valuable type-strain genomes for metagenomic binning, comparative biology and taxonomic classification.</title>
        <authorList>
            <person name="Goeker M."/>
        </authorList>
    </citation>
    <scope>NUCLEOTIDE SEQUENCE [LARGE SCALE GENOMIC DNA]</scope>
    <source>
        <strain evidence="4 5">DSM 18048</strain>
    </source>
</reference>
<dbReference type="Gene3D" id="3.90.245.10">
    <property type="entry name" value="Ribonucleoside hydrolase-like"/>
    <property type="match status" value="1"/>
</dbReference>
<dbReference type="PROSITE" id="PS01247">
    <property type="entry name" value="IUNH"/>
    <property type="match status" value="1"/>
</dbReference>
<sequence>MSTPIILDCDPGHDDAVALLLALASSELSVLGVTVTHGNVELERTLANTLALREFAGSDVPVYGGAARPLVRAPLTATHVHGASGVGNVVLPRPTRGAERERAAEFIVRTALERPGEVTLVAIGPLTNVALALRLEPRLAAFLKGIVFMGGSLSHGNTTPAAEFNFHADPHAARIVLESGARITMFGLDATRQVPITRAHVERFERAASPSAKLCGALLDDALSRLEARGRSVGALHDPCTVAFLVDPGLFETRELFVSVDVSEGDNFGRSTADFTSATSQTPNVRAAVTARADEFYDLLFERLSNFPA</sequence>
<keyword evidence="5" id="KW-1185">Reference proteome</keyword>
<feature type="domain" description="Inosine/uridine-preferring nucleoside hydrolase" evidence="3">
    <location>
        <begin position="5"/>
        <end position="298"/>
    </location>
</feature>
<evidence type="ECO:0000259" key="3">
    <source>
        <dbReference type="Pfam" id="PF01156"/>
    </source>
</evidence>